<feature type="compositionally biased region" description="Polar residues" evidence="7">
    <location>
        <begin position="1741"/>
        <end position="1753"/>
    </location>
</feature>
<comment type="subcellular location">
    <subcellularLocation>
        <location evidence="1">Nucleus</location>
    </subcellularLocation>
</comment>
<feature type="compositionally biased region" description="Acidic residues" evidence="7">
    <location>
        <begin position="992"/>
        <end position="1004"/>
    </location>
</feature>
<feature type="compositionally biased region" description="Acidic residues" evidence="7">
    <location>
        <begin position="470"/>
        <end position="479"/>
    </location>
</feature>
<dbReference type="InterPro" id="IPR001876">
    <property type="entry name" value="Znf_RanBP2"/>
</dbReference>
<evidence type="ECO:0000256" key="7">
    <source>
        <dbReference type="SAM" id="MobiDB-lite"/>
    </source>
</evidence>
<dbReference type="PANTHER" id="PTHR39666:SF1">
    <property type="entry name" value="NUCLEAR PORE COMPLEX NUP2_50_61 DOMAIN-CONTAINING PROTEIN"/>
    <property type="match status" value="1"/>
</dbReference>
<dbReference type="OrthoDB" id="248320at2759"/>
<feature type="compositionally biased region" description="Low complexity" evidence="7">
    <location>
        <begin position="1884"/>
        <end position="1894"/>
    </location>
</feature>
<feature type="region of interest" description="Disordered" evidence="7">
    <location>
        <begin position="455"/>
        <end position="493"/>
    </location>
</feature>
<keyword evidence="3" id="KW-0479">Metal-binding</keyword>
<feature type="compositionally biased region" description="Low complexity" evidence="7">
    <location>
        <begin position="1255"/>
        <end position="1264"/>
    </location>
</feature>
<dbReference type="eggNOG" id="KOG3630">
    <property type="taxonomic scope" value="Eukaryota"/>
</dbReference>
<dbReference type="InterPro" id="IPR039462">
    <property type="entry name" value="Nup159/Nup146_N"/>
</dbReference>
<feature type="region of interest" description="Disordered" evidence="7">
    <location>
        <begin position="971"/>
        <end position="1015"/>
    </location>
</feature>
<feature type="compositionally biased region" description="Basic and acidic residues" evidence="7">
    <location>
        <begin position="726"/>
        <end position="744"/>
    </location>
</feature>
<evidence type="ECO:0000256" key="3">
    <source>
        <dbReference type="ARBA" id="ARBA00022723"/>
    </source>
</evidence>
<dbReference type="InterPro" id="IPR011992">
    <property type="entry name" value="EF-hand-dom_pair"/>
</dbReference>
<evidence type="ECO:0000259" key="8">
    <source>
        <dbReference type="PROSITE" id="PS50222"/>
    </source>
</evidence>
<name>A0A024URL1_9STRA</name>
<feature type="region of interest" description="Disordered" evidence="7">
    <location>
        <begin position="1716"/>
        <end position="1798"/>
    </location>
</feature>
<keyword evidence="6" id="KW-0539">Nucleus</keyword>
<dbReference type="VEuPathDB" id="FungiDB:H310_01545"/>
<proteinExistence type="predicted"/>
<dbReference type="Gene3D" id="1.10.238.10">
    <property type="entry name" value="EF-hand"/>
    <property type="match status" value="3"/>
</dbReference>
<evidence type="ECO:0000256" key="5">
    <source>
        <dbReference type="ARBA" id="ARBA00022833"/>
    </source>
</evidence>
<feature type="compositionally biased region" description="Low complexity" evidence="7">
    <location>
        <begin position="2032"/>
        <end position="2069"/>
    </location>
</feature>
<feature type="region of interest" description="Disordered" evidence="7">
    <location>
        <begin position="1820"/>
        <end position="1843"/>
    </location>
</feature>
<dbReference type="Gene3D" id="2.130.10.10">
    <property type="entry name" value="YVTN repeat-like/Quinoprotein amine dehydrogenase"/>
    <property type="match status" value="1"/>
</dbReference>
<dbReference type="Pfam" id="PF16755">
    <property type="entry name" value="Beta-prop_NUP159_NUP214"/>
    <property type="match status" value="1"/>
</dbReference>
<feature type="region of interest" description="Disordered" evidence="7">
    <location>
        <begin position="1965"/>
        <end position="1994"/>
    </location>
</feature>
<feature type="domain" description="EF-hand" evidence="8">
    <location>
        <begin position="485"/>
        <end position="520"/>
    </location>
</feature>
<organism evidence="9">
    <name type="scientific">Aphanomyces invadans</name>
    <dbReference type="NCBI Taxonomy" id="157072"/>
    <lineage>
        <taxon>Eukaryota</taxon>
        <taxon>Sar</taxon>
        <taxon>Stramenopiles</taxon>
        <taxon>Oomycota</taxon>
        <taxon>Saprolegniomycetes</taxon>
        <taxon>Saprolegniales</taxon>
        <taxon>Verrucalvaceae</taxon>
        <taxon>Aphanomyces</taxon>
    </lineage>
</organism>
<dbReference type="STRING" id="157072.A0A024URL1"/>
<feature type="domain" description="EF-hand" evidence="8">
    <location>
        <begin position="1005"/>
        <end position="1040"/>
    </location>
</feature>
<dbReference type="Pfam" id="PF00641">
    <property type="entry name" value="Zn_ribbon_RanBP"/>
    <property type="match status" value="1"/>
</dbReference>
<feature type="compositionally biased region" description="Polar residues" evidence="7">
    <location>
        <begin position="1776"/>
        <end position="1792"/>
    </location>
</feature>
<evidence type="ECO:0000256" key="1">
    <source>
        <dbReference type="ARBA" id="ARBA00004123"/>
    </source>
</evidence>
<feature type="region of interest" description="Disordered" evidence="7">
    <location>
        <begin position="2032"/>
        <end position="2077"/>
    </location>
</feature>
<feature type="compositionally biased region" description="Low complexity" evidence="7">
    <location>
        <begin position="1834"/>
        <end position="1843"/>
    </location>
</feature>
<dbReference type="InterPro" id="IPR015943">
    <property type="entry name" value="WD40/YVTN_repeat-like_dom_sf"/>
</dbReference>
<feature type="compositionally biased region" description="Basic and acidic residues" evidence="7">
    <location>
        <begin position="480"/>
        <end position="493"/>
    </location>
</feature>
<feature type="region of interest" description="Disordered" evidence="7">
    <location>
        <begin position="1255"/>
        <end position="1275"/>
    </location>
</feature>
<reference evidence="9" key="1">
    <citation type="submission" date="2013-12" db="EMBL/GenBank/DDBJ databases">
        <title>The Genome Sequence of Aphanomyces invadans NJM9701.</title>
        <authorList>
            <consortium name="The Broad Institute Genomics Platform"/>
            <person name="Russ C."/>
            <person name="Tyler B."/>
            <person name="van West P."/>
            <person name="Dieguez-Uribeondo J."/>
            <person name="Young S.K."/>
            <person name="Zeng Q."/>
            <person name="Gargeya S."/>
            <person name="Fitzgerald M."/>
            <person name="Abouelleil A."/>
            <person name="Alvarado L."/>
            <person name="Chapman S.B."/>
            <person name="Gainer-Dewar J."/>
            <person name="Goldberg J."/>
            <person name="Griggs A."/>
            <person name="Gujja S."/>
            <person name="Hansen M."/>
            <person name="Howarth C."/>
            <person name="Imamovic A."/>
            <person name="Ireland A."/>
            <person name="Larimer J."/>
            <person name="McCowan C."/>
            <person name="Murphy C."/>
            <person name="Pearson M."/>
            <person name="Poon T.W."/>
            <person name="Priest M."/>
            <person name="Roberts A."/>
            <person name="Saif S."/>
            <person name="Shea T."/>
            <person name="Sykes S."/>
            <person name="Wortman J."/>
            <person name="Nusbaum C."/>
            <person name="Birren B."/>
        </authorList>
    </citation>
    <scope>NUCLEOTIDE SEQUENCE [LARGE SCALE GENOMIC DNA]</scope>
    <source>
        <strain evidence="9">NJM9701</strain>
    </source>
</reference>
<feature type="compositionally biased region" description="Low complexity" evidence="7">
    <location>
        <begin position="1978"/>
        <end position="1994"/>
    </location>
</feature>
<dbReference type="InterPro" id="IPR002048">
    <property type="entry name" value="EF_hand_dom"/>
</dbReference>
<feature type="region of interest" description="Disordered" evidence="7">
    <location>
        <begin position="2215"/>
        <end position="2236"/>
    </location>
</feature>
<dbReference type="GO" id="GO:0005634">
    <property type="term" value="C:nucleus"/>
    <property type="evidence" value="ECO:0007669"/>
    <property type="project" value="UniProtKB-SubCell"/>
</dbReference>
<evidence type="ECO:0000256" key="4">
    <source>
        <dbReference type="ARBA" id="ARBA00022771"/>
    </source>
</evidence>
<feature type="region of interest" description="Disordered" evidence="7">
    <location>
        <begin position="1864"/>
        <end position="1894"/>
    </location>
</feature>
<feature type="compositionally biased region" description="Polar residues" evidence="7">
    <location>
        <begin position="458"/>
        <end position="469"/>
    </location>
</feature>
<dbReference type="EMBL" id="KI913953">
    <property type="protein sequence ID" value="ETW09086.1"/>
    <property type="molecule type" value="Genomic_DNA"/>
</dbReference>
<accession>A0A024URL1</accession>
<dbReference type="RefSeq" id="XP_008862891.1">
    <property type="nucleotide sequence ID" value="XM_008864669.1"/>
</dbReference>
<dbReference type="GO" id="GO:0005509">
    <property type="term" value="F:calcium ion binding"/>
    <property type="evidence" value="ECO:0007669"/>
    <property type="project" value="InterPro"/>
</dbReference>
<dbReference type="PANTHER" id="PTHR39666">
    <property type="entry name" value="RANBP2-TYPE DOMAIN-CONTAINING PROTEIN"/>
    <property type="match status" value="1"/>
</dbReference>
<feature type="compositionally biased region" description="Acidic residues" evidence="7">
    <location>
        <begin position="745"/>
        <end position="754"/>
    </location>
</feature>
<keyword evidence="2" id="KW-0813">Transport</keyword>
<dbReference type="Gene3D" id="4.10.1060.10">
    <property type="entry name" value="Zinc finger, RanBP2-type"/>
    <property type="match status" value="3"/>
</dbReference>
<feature type="compositionally biased region" description="Polar residues" evidence="7">
    <location>
        <begin position="2223"/>
        <end position="2236"/>
    </location>
</feature>
<dbReference type="SUPFAM" id="SSF90209">
    <property type="entry name" value="Ran binding protein zinc finger-like"/>
    <property type="match status" value="1"/>
</dbReference>
<dbReference type="SUPFAM" id="SSF117289">
    <property type="entry name" value="Nucleoporin domain"/>
    <property type="match status" value="1"/>
</dbReference>
<feature type="domain" description="EF-hand" evidence="8">
    <location>
        <begin position="755"/>
        <end position="790"/>
    </location>
</feature>
<dbReference type="SUPFAM" id="SSF47473">
    <property type="entry name" value="EF-hand"/>
    <property type="match status" value="2"/>
</dbReference>
<dbReference type="SMART" id="SM00547">
    <property type="entry name" value="ZnF_RBZ"/>
    <property type="match status" value="3"/>
</dbReference>
<gene>
    <name evidence="9" type="ORF">H310_01545</name>
</gene>
<dbReference type="InterPro" id="IPR036443">
    <property type="entry name" value="Znf_RanBP2_sf"/>
</dbReference>
<feature type="region of interest" description="Disordered" evidence="7">
    <location>
        <begin position="709"/>
        <end position="762"/>
    </location>
</feature>
<sequence length="2362" mass="247604">MEREAEQVRVLNRGILRFYPSPGTDSEADAGRSTSLDKTNPQCIAHSNQFGMTVVTVPGGLGITRFATLEVATKESVDKKDNNMDPLVDMPFDAHVSLPTTPHVLSLSPSQTLLAVAFDSSLAIYELSRLVDDDPLPSSLINGADVLALSWSAHLDESGDDLWLAVLTSTRQIHVYSIQGNLECVESTIEATSHCWSPCNSILAVGDDEGVIHRLTFQDGAFSELDTLENPENTDNAPVHHINWAEADLLLAGYRRGDPDDVEVSSCLFEDGNPIPLDSLVDFFPNSDAPRDHAFYSCYLPAWRMFFVGCSLSTDIELLVCDPDTCEWQKWKPEERYTPRLPMNAADEDTFPVGMTLILNSTTDIVGIDDFTYAPCPLVLCATTDGLALNFALLDVSVGEALDFLMPVVDLPLATRPTVAVSRAVTLSPDEEQDSQPIVFDVSTTAPSFTFNPEAPGTTRTFGQDTENVFNEDSDDEDEARERAEEHAKASDAFDAVDTRGEGTIPLTDFEKLFDALGTVYSAEEHTNTIRKLDRKGVVRKDDFVAWYVDWIMADIDDDCSDGDATHGDNDNTSGVMKSDAEILALRERFRPQEGSWKCEECMVLNTVAGAARCVSCETPNPAAKATPKVSAGFAAFAAPPGEFKGFSFGVPSGTTPTPVATSATSGGFQFGVSAPPTGVRPSFSGAEGFSFGVSTAVPVPTAPAPGGFSFGVAPPTKQDSSTTVQREEKSVVNDTDNVFKADDASDDEEEERREEEAKASAAFDTVDTAKSGKIPAANFDKIFDALGTVYSADEHKKTLAKLNHDGFVLKKEFLAWYVDWIFSEFSDDDHDDVDKNTAVPDYDPHAKIKSETEIKAAFDKFKGPPGSWKCPECMIMNKDEKALQCASCEALNPNAPTPAATAPTTPGGFFFGVSKPSADPTTAPVNTPTFSFGVPASDSVATTKTTFDFGGAKGASPSFSFGVPPAPAVAKNASADDGGYGKDTDNVFTNDDSDGDDDEEERQEELKKASDAFDQVDTDTVGHISVSKFENLFDALGTVYAADEHKRTLEKLNRDGQVWKSDFVAWYVEWIFAELDSDHDDDQEKHSVPDFDPNAKMKSTEEIRAALGKFTKPAGSWTCDVCMVSNPDAKATKCAACESPNPCLPSQPAKTSTGAVTSAFGGISFGVVPSPCDKKSGITTEAPSTTKKTNSFEAISFGAGNAFPATKEFTFPVPTPATKAPDAVVAMNTTTSLGSGYPQDTSTKPTVTFDASAAPKASSAYPPDTSSKPPVTFGASATKKATSAYPPDTSSKPTVAFGASAAPKASSAYPPDTSSKPTVAFGASAPKAASGVFPHTSSKPTIPFGNGGNLTGLSAATTTKAPSLGVATSLKFGGASTPSSSVLTPLATKPKDSNTIQLEKAMPATALEGEMWNLINVFDQTFQSIRRNDANFVAATCESESNFIQPLKNLRSKVRGLCDMMDKLNDSFNVLETDVKVIVGNCSDIEVQIECSKNLLRAMNDKTVIAFLEDQPLDKRSQNTRTALRTQLDAIDRMRVELEKHVLALKKSASSADATSTKTNDAAQLFRVLKLNYDTSKREYTRVLELTEALKQLEGKHQQYTRTAPKPARPVATKDLLKQLRQHDDTLPAFRSNLVKWTSQPIVPREVSAPVKRRPLRDTLAPSKPAPEVPPRVASKLMFGAKTTIPTQVTEAGNGVTFSKPVVVDGTRKLSVEAEKTPKSVTFSASTKPGAFGFEPAKHPSSTAAKPSSIRPNLSFMKTDDDEEEKTASPRVRKMSTSSRNGTPDRSSKSPNVAPMAAPLNVKPLDFSAKPKDSGMSAFSFTPSISKPPATPGAPGKAASTTPSASAAVDFGVKPKDAGVHTLSFTPTISKPPATPGTPTKDSATTSSTTTTSASNLIERLKSFYAEYAPGKSTAAAEKMIAQNPGKEEDVFHKLLQKYVSKDATVAQAKEYMASGKVPDALKSASAAEKPSPFGKTSAATAPATPSPFGTASTASSTFGSFGTTNAAAKPPAAAASPFGGNSSFSATATAASSPFGATSPASPSPFGTTTSTPPAASPFGAAPATPAWPSSQTAAAAPFGTPSAFGVDYRSKVVEFYKKHNPDKLAEVDTVLQKYKGKEEELLKKLEAKYNKPQNVAGVFGGSSPFGANASTTPAFGSTPSPFGAGQPAASGFGSASLFGAAATTTSSPGFGNPTPSPFGATTAGSPGFGVTSPFGAAGGAQSTATPAFGSTTPLGGGFGNTPAASPAFGATSAMGGTAAPAFGATTALGGATTAPAFGATTSLGGSVGGFGGLGASAPKFGAPSTLGSGGGFSSFAATSGATPSFGFGSQTSSSTAPAFGGGGFGAGGFAGSSFTQARR</sequence>
<dbReference type="PROSITE" id="PS50222">
    <property type="entry name" value="EF_HAND_2"/>
    <property type="match status" value="3"/>
</dbReference>
<dbReference type="eggNOG" id="KOG0845">
    <property type="taxonomic scope" value="Eukaryota"/>
</dbReference>
<dbReference type="GeneID" id="20078595"/>
<keyword evidence="5" id="KW-0862">Zinc</keyword>
<evidence type="ECO:0000256" key="2">
    <source>
        <dbReference type="ARBA" id="ARBA00022448"/>
    </source>
</evidence>
<evidence type="ECO:0000256" key="6">
    <source>
        <dbReference type="ARBA" id="ARBA00023242"/>
    </source>
</evidence>
<dbReference type="GO" id="GO:0008270">
    <property type="term" value="F:zinc ion binding"/>
    <property type="evidence" value="ECO:0007669"/>
    <property type="project" value="UniProtKB-KW"/>
</dbReference>
<protein>
    <recommendedName>
        <fullName evidence="8">EF-hand domain-containing protein</fullName>
    </recommendedName>
</protein>
<keyword evidence="4" id="KW-0863">Zinc-finger</keyword>
<evidence type="ECO:0000313" key="9">
    <source>
        <dbReference type="EMBL" id="ETW09086.1"/>
    </source>
</evidence>